<reference evidence="2 3" key="1">
    <citation type="submission" date="2014-11" db="EMBL/GenBank/DDBJ databases">
        <title>A Rickettsiales Symbiont of Amoebae With Ancient Features.</title>
        <authorList>
            <person name="Schulz F."/>
            <person name="Martijn J."/>
            <person name="Wascher F."/>
            <person name="Kostanjsek R."/>
            <person name="Ettema T.J."/>
            <person name="Horn M."/>
        </authorList>
    </citation>
    <scope>NUCLEOTIDE SEQUENCE [LARGE SCALE GENOMIC DNA]</scope>
    <source>
        <strain evidence="2 3">UWC36</strain>
    </source>
</reference>
<feature type="transmembrane region" description="Helical" evidence="1">
    <location>
        <begin position="484"/>
        <end position="510"/>
    </location>
</feature>
<feature type="transmembrane region" description="Helical" evidence="1">
    <location>
        <begin position="206"/>
        <end position="239"/>
    </location>
</feature>
<keyword evidence="1" id="KW-1133">Transmembrane helix</keyword>
<keyword evidence="1" id="KW-0812">Transmembrane</keyword>
<feature type="transmembrane region" description="Helical" evidence="1">
    <location>
        <begin position="402"/>
        <end position="428"/>
    </location>
</feature>
<feature type="transmembrane region" description="Helical" evidence="1">
    <location>
        <begin position="516"/>
        <end position="539"/>
    </location>
</feature>
<organism evidence="2 3">
    <name type="scientific">Candidatus Jidaibacter acanthamoebae</name>
    <dbReference type="NCBI Taxonomy" id="86105"/>
    <lineage>
        <taxon>Bacteria</taxon>
        <taxon>Pseudomonadati</taxon>
        <taxon>Pseudomonadota</taxon>
        <taxon>Alphaproteobacteria</taxon>
        <taxon>Rickettsiales</taxon>
        <taxon>Candidatus Midichloriaceae</taxon>
        <taxon>Candidatus Jidaibacter</taxon>
    </lineage>
</organism>
<name>A0A0C1MZA2_9RICK</name>
<evidence type="ECO:0000256" key="1">
    <source>
        <dbReference type="SAM" id="Phobius"/>
    </source>
</evidence>
<feature type="transmembrane region" description="Helical" evidence="1">
    <location>
        <begin position="259"/>
        <end position="281"/>
    </location>
</feature>
<feature type="transmembrane region" description="Helical" evidence="1">
    <location>
        <begin position="73"/>
        <end position="93"/>
    </location>
</feature>
<dbReference type="OrthoDB" id="9816695at2"/>
<proteinExistence type="predicted"/>
<evidence type="ECO:0000313" key="2">
    <source>
        <dbReference type="EMBL" id="KIE05381.1"/>
    </source>
</evidence>
<feature type="transmembrane region" description="Helical" evidence="1">
    <location>
        <begin position="34"/>
        <end position="52"/>
    </location>
</feature>
<evidence type="ECO:0008006" key="4">
    <source>
        <dbReference type="Google" id="ProtNLM"/>
    </source>
</evidence>
<keyword evidence="1" id="KW-0472">Membrane</keyword>
<dbReference type="Proteomes" id="UP000031258">
    <property type="component" value="Unassembled WGS sequence"/>
</dbReference>
<dbReference type="RefSeq" id="WP_039456478.1">
    <property type="nucleotide sequence ID" value="NZ_JSWE01000096.1"/>
</dbReference>
<comment type="caution">
    <text evidence="2">The sequence shown here is derived from an EMBL/GenBank/DDBJ whole genome shotgun (WGS) entry which is preliminary data.</text>
</comment>
<sequence length="730" mass="78897">MLNINPTWNWNSSLFSQIDFKNSLFFKPTLELNPIANVVGGILSIYTFSNFLDTWNHKFSTAEKLKELNLRDVYHILSLSTLIAPLAGIIQNSSVFYKSYSSYLYSSLRGNNIYTLLGGSIVLYNLPNALKSVYNLASRKGTADDWLTIAKTGALYTIGAGFICNSKWILNAVSPWVQAINTWNISAMLLFRSFDIISGRDRDDSALEASLSIIFTVAGFFTLNGAIKSGIALALVYKFSSYLGTDGQYTKLLRYVDRITTVGAAIYMAPKVIGLVMGATASPALSSVAGFISSIGISQFLSSVATYVGSTQAAAVAAPVVTYFSPLLLPAAALTIGGLAFYKGYSFHKERMNSTYKDPKHILYDPEGRREFKITDILTNTFNISRNFHNLELRSGIKMIPAMAAIGISFGVGTILCYSCVAVFAPYLAPLATSAAVVIIPKIAAGGLTGYLASAGIVAGTGALLGGIKGLYGGNIVQNTIKYAGYAGGALLLSSLAFGSNAGVLAVAALTSVAPVVVAFSIGAFVSSIIIANISTFAYQQKKPGHVVTAERLLSNITELNKQLKKIPFEEYPSFFIGEINRGAIYIEASRINLPAGITSLDLLQPGNGANALVPVENPGAMPNAGINYSYQPVENIDKINDFMSNLQKLAGIVSEFYNFNESQRKQFIQATLLFKKDIKYFKKQITDHSITNPEDKITSKNILYVLNECQATLKSLDKTINPDQIYKGI</sequence>
<feature type="transmembrane region" description="Helical" evidence="1">
    <location>
        <begin position="448"/>
        <end position="472"/>
    </location>
</feature>
<dbReference type="AlphaFoldDB" id="A0A0C1MZA2"/>
<keyword evidence="3" id="KW-1185">Reference proteome</keyword>
<feature type="transmembrane region" description="Helical" evidence="1">
    <location>
        <begin position="320"/>
        <end position="342"/>
    </location>
</feature>
<dbReference type="EMBL" id="JSWE01000096">
    <property type="protein sequence ID" value="KIE05381.1"/>
    <property type="molecule type" value="Genomic_DNA"/>
</dbReference>
<feature type="transmembrane region" description="Helical" evidence="1">
    <location>
        <begin position="288"/>
        <end position="308"/>
    </location>
</feature>
<gene>
    <name evidence="2" type="ORF">NF27_DT01550</name>
</gene>
<protein>
    <recommendedName>
        <fullName evidence="4">Transmembrane protein</fullName>
    </recommendedName>
</protein>
<feature type="transmembrane region" description="Helical" evidence="1">
    <location>
        <begin position="113"/>
        <end position="134"/>
    </location>
</feature>
<evidence type="ECO:0000313" key="3">
    <source>
        <dbReference type="Proteomes" id="UP000031258"/>
    </source>
</evidence>
<accession>A0A0C1MZA2</accession>
<dbReference type="STRING" id="86105.NF27_DT01550"/>